<organism evidence="5 6">
    <name type="scientific">Desulfurella amilsii</name>
    <dbReference type="NCBI Taxonomy" id="1562698"/>
    <lineage>
        <taxon>Bacteria</taxon>
        <taxon>Pseudomonadati</taxon>
        <taxon>Campylobacterota</taxon>
        <taxon>Desulfurellia</taxon>
        <taxon>Desulfurellales</taxon>
        <taxon>Desulfurellaceae</taxon>
        <taxon>Desulfurella</taxon>
    </lineage>
</organism>
<evidence type="ECO:0000313" key="5">
    <source>
        <dbReference type="EMBL" id="OSS42199.1"/>
    </source>
</evidence>
<dbReference type="GO" id="GO:0005524">
    <property type="term" value="F:ATP binding"/>
    <property type="evidence" value="ECO:0007669"/>
    <property type="project" value="UniProtKB-KW"/>
</dbReference>
<dbReference type="EMBL" id="MDSU01000018">
    <property type="protein sequence ID" value="OSS42199.1"/>
    <property type="molecule type" value="Genomic_DNA"/>
</dbReference>
<dbReference type="InterPro" id="IPR051538">
    <property type="entry name" value="Acyl-CoA_Synth/Transferase"/>
</dbReference>
<dbReference type="AlphaFoldDB" id="A0A1X4XXD8"/>
<dbReference type="PANTHER" id="PTHR43334">
    <property type="entry name" value="ACETATE--COA LIGASE [ADP-FORMING]"/>
    <property type="match status" value="1"/>
</dbReference>
<dbReference type="Pfam" id="PF13607">
    <property type="entry name" value="Succ_CoA_lig"/>
    <property type="match status" value="1"/>
</dbReference>
<keyword evidence="2" id="KW-0547">Nucleotide-binding</keyword>
<dbReference type="CDD" id="cd04301">
    <property type="entry name" value="NAT_SF"/>
    <property type="match status" value="1"/>
</dbReference>
<evidence type="ECO:0000256" key="1">
    <source>
        <dbReference type="ARBA" id="ARBA00022598"/>
    </source>
</evidence>
<dbReference type="RefSeq" id="WP_086034462.1">
    <property type="nucleotide sequence ID" value="NZ_MDSU01000018.1"/>
</dbReference>
<dbReference type="InterPro" id="IPR016181">
    <property type="entry name" value="Acyl_CoA_acyltransferase"/>
</dbReference>
<reference evidence="5 6" key="1">
    <citation type="journal article" date="2017" name="Front. Microbiol.">
        <title>Genome Sequence of Desulfurella amilsii Strain TR1 and Comparative Genomics of Desulfurellaceae Family.</title>
        <authorList>
            <person name="Florentino A.P."/>
            <person name="Stams A.J."/>
            <person name="Sanchez-Andrea I."/>
        </authorList>
    </citation>
    <scope>NUCLEOTIDE SEQUENCE [LARGE SCALE GENOMIC DNA]</scope>
    <source>
        <strain evidence="5 6">TR1</strain>
    </source>
</reference>
<dbReference type="InterPro" id="IPR032875">
    <property type="entry name" value="Succ_CoA_lig_flav_dom"/>
</dbReference>
<accession>A0A1X4XXD8</accession>
<dbReference type="PANTHER" id="PTHR43334:SF2">
    <property type="entry name" value="ACETATE--COA LIGASE [ADP-FORMING]"/>
    <property type="match status" value="1"/>
</dbReference>
<proteinExistence type="predicted"/>
<dbReference type="Proteomes" id="UP000194141">
    <property type="component" value="Unassembled WGS sequence"/>
</dbReference>
<dbReference type="InterPro" id="IPR000182">
    <property type="entry name" value="GNAT_dom"/>
</dbReference>
<evidence type="ECO:0000256" key="3">
    <source>
        <dbReference type="ARBA" id="ARBA00022840"/>
    </source>
</evidence>
<evidence type="ECO:0000256" key="2">
    <source>
        <dbReference type="ARBA" id="ARBA00022741"/>
    </source>
</evidence>
<keyword evidence="3" id="KW-0067">ATP-binding</keyword>
<keyword evidence="1" id="KW-0436">Ligase</keyword>
<dbReference type="STRING" id="1562698.DESAMIL20_1752"/>
<dbReference type="InterPro" id="IPR016102">
    <property type="entry name" value="Succinyl-CoA_synth-like"/>
</dbReference>
<dbReference type="GO" id="GO:0016874">
    <property type="term" value="F:ligase activity"/>
    <property type="evidence" value="ECO:0007669"/>
    <property type="project" value="UniProtKB-KW"/>
</dbReference>
<protein>
    <submittedName>
        <fullName evidence="5">Putative Acetyl-CoA synthetase (ADP-forming) alpha and beta chains</fullName>
    </submittedName>
</protein>
<dbReference type="Gene3D" id="3.40.630.30">
    <property type="match status" value="1"/>
</dbReference>
<dbReference type="GO" id="GO:0016747">
    <property type="term" value="F:acyltransferase activity, transferring groups other than amino-acyl groups"/>
    <property type="evidence" value="ECO:0007669"/>
    <property type="project" value="InterPro"/>
</dbReference>
<dbReference type="PROSITE" id="PS51186">
    <property type="entry name" value="GNAT"/>
    <property type="match status" value="1"/>
</dbReference>
<name>A0A1X4XXD8_9BACT</name>
<sequence>MKKQILKDGTLCSIRKVKVTEKEKIRELFLQTSPESRYYRFFGAINHLDDKLLDSMVKNDAYNVSLVCIVKDNIVGIANYYSANYDLQSAEVSFLVKDEFQGRGIGTLLLEELAKHAWLRGIKELEAIVLADNCNMIGVFKNSGFELVHERLDLSTTHLKLPLAKFNKVMSLHLLREKLATQASLLSAFNPKKIVYVGNECALWYNIYQSRKDAILFTQSSDILEKIRNEKPDLLVINVIDCKNLLYLLELDSIKVLIITTKLNEPIKSEVVSLIKKQGIRLIGPNSTGLFYNTLDNKINISPIALPKEGRLAIATHSNLLGISLVGYFGYIGLGVGCFVSVGDKIDVSGNDLLYFWQDDNNIDIIVLYLDSFGDPITFSLLARKISKQKPIFAVKSGRTLLSLGASRHEGFIFSNTDFTVEGLFKQTGIIRAETLEELLDDVLLAYACDFLSDSNDVSIVSNSVGANLMAIDTFEANNLTLDRVVYIEEPNIELYKNALFDVLSNSKSYYIEVIFAPPQEISYEFLDNFLNEILYTVNSIEHNKTVVVNVLSYLQNKNRVLKKDGLKKKIAVFAFVERSLRALGKLIWYANYKQKSEIYPQDLQNFNIKEARNYIRELLTSMKTYQLTQIEVGSFFGMLGIKGIKIEEEGLYNISMGAAYDKLFGAIMGISYYLYGVNIAYESPIVRVLPLTLLDIEEVINLIDKKNKLKMHTREKLSDLFIRLSEAFLHIPEIKQLDLPNLVVSTDGFYYAKAIIKAKKDDANLRSFTINF</sequence>
<comment type="caution">
    <text evidence="5">The sequence shown here is derived from an EMBL/GenBank/DDBJ whole genome shotgun (WGS) entry which is preliminary data.</text>
</comment>
<dbReference type="SUPFAM" id="SSF52210">
    <property type="entry name" value="Succinyl-CoA synthetase domains"/>
    <property type="match status" value="1"/>
</dbReference>
<feature type="domain" description="N-acetyltransferase" evidence="4">
    <location>
        <begin position="12"/>
        <end position="164"/>
    </location>
</feature>
<evidence type="ECO:0000313" key="6">
    <source>
        <dbReference type="Proteomes" id="UP000194141"/>
    </source>
</evidence>
<gene>
    <name evidence="5" type="ORF">DESAMIL20_1752</name>
</gene>
<dbReference type="Pfam" id="PF00583">
    <property type="entry name" value="Acetyltransf_1"/>
    <property type="match status" value="1"/>
</dbReference>
<dbReference type="Gene3D" id="3.40.50.261">
    <property type="entry name" value="Succinyl-CoA synthetase domains"/>
    <property type="match status" value="1"/>
</dbReference>
<keyword evidence="6" id="KW-1185">Reference proteome</keyword>
<evidence type="ECO:0000259" key="4">
    <source>
        <dbReference type="PROSITE" id="PS51186"/>
    </source>
</evidence>
<dbReference type="OrthoDB" id="9791027at2"/>
<dbReference type="SUPFAM" id="SSF55729">
    <property type="entry name" value="Acyl-CoA N-acyltransferases (Nat)"/>
    <property type="match status" value="1"/>
</dbReference>